<keyword evidence="2" id="KW-1185">Reference proteome</keyword>
<dbReference type="Proteomes" id="UP000322234">
    <property type="component" value="Unassembled WGS sequence"/>
</dbReference>
<dbReference type="EMBL" id="VBQZ03000103">
    <property type="protein sequence ID" value="MXQ93946.1"/>
    <property type="molecule type" value="Genomic_DNA"/>
</dbReference>
<accession>A0A6B0S1Q0</accession>
<proteinExistence type="predicted"/>
<evidence type="ECO:0000313" key="2">
    <source>
        <dbReference type="Proteomes" id="UP000322234"/>
    </source>
</evidence>
<sequence>MEAEDTRCEDVPSKCGVNRFDHLLREIHPGGWSRLRCHKLMYLHEQLSVAKPTKAPANVTAIDEKMDFQDEFAVIKHLDQTVEARAELQDSRNLGFSTAESCGAPDVDYYSTKSMYL</sequence>
<reference evidence="1" key="1">
    <citation type="submission" date="2019-10" db="EMBL/GenBank/DDBJ databases">
        <title>The sequence and de novo assembly of the wild yak genome.</title>
        <authorList>
            <person name="Liu Y."/>
        </authorList>
    </citation>
    <scope>NUCLEOTIDE SEQUENCE [LARGE SCALE GENOMIC DNA]</scope>
    <source>
        <strain evidence="1">WY2019</strain>
    </source>
</reference>
<organism evidence="1 2">
    <name type="scientific">Bos mutus</name>
    <name type="common">wild yak</name>
    <dbReference type="NCBI Taxonomy" id="72004"/>
    <lineage>
        <taxon>Eukaryota</taxon>
        <taxon>Metazoa</taxon>
        <taxon>Chordata</taxon>
        <taxon>Craniata</taxon>
        <taxon>Vertebrata</taxon>
        <taxon>Euteleostomi</taxon>
        <taxon>Mammalia</taxon>
        <taxon>Eutheria</taxon>
        <taxon>Laurasiatheria</taxon>
        <taxon>Artiodactyla</taxon>
        <taxon>Ruminantia</taxon>
        <taxon>Pecora</taxon>
        <taxon>Bovidae</taxon>
        <taxon>Bovinae</taxon>
        <taxon>Bos</taxon>
    </lineage>
</organism>
<comment type="caution">
    <text evidence="1">The sequence shown here is derived from an EMBL/GenBank/DDBJ whole genome shotgun (WGS) entry which is preliminary data.</text>
</comment>
<name>A0A6B0S1Q0_9CETA</name>
<gene>
    <name evidence="1" type="ORF">E5288_WYG018488</name>
</gene>
<dbReference type="AlphaFoldDB" id="A0A6B0S1Q0"/>
<protein>
    <submittedName>
        <fullName evidence="1">Uncharacterized protein</fullName>
    </submittedName>
</protein>
<evidence type="ECO:0000313" key="1">
    <source>
        <dbReference type="EMBL" id="MXQ93946.1"/>
    </source>
</evidence>